<accession>A0A1J4KJ38</accession>
<proteinExistence type="predicted"/>
<comment type="caution">
    <text evidence="3">The sequence shown here is derived from an EMBL/GenBank/DDBJ whole genome shotgun (WGS) entry which is preliminary data.</text>
</comment>
<feature type="transmembrane region" description="Helical" evidence="2">
    <location>
        <begin position="50"/>
        <end position="70"/>
    </location>
</feature>
<name>A0A1J4KJ38_9EUKA</name>
<keyword evidence="4" id="KW-1185">Reference proteome</keyword>
<feature type="region of interest" description="Disordered" evidence="1">
    <location>
        <begin position="232"/>
        <end position="269"/>
    </location>
</feature>
<feature type="region of interest" description="Disordered" evidence="1">
    <location>
        <begin position="502"/>
        <end position="545"/>
    </location>
</feature>
<dbReference type="RefSeq" id="XP_068362822.1">
    <property type="nucleotide sequence ID" value="XM_068501879.1"/>
</dbReference>
<organism evidence="3 4">
    <name type="scientific">Tritrichomonas foetus</name>
    <dbReference type="NCBI Taxonomy" id="1144522"/>
    <lineage>
        <taxon>Eukaryota</taxon>
        <taxon>Metamonada</taxon>
        <taxon>Parabasalia</taxon>
        <taxon>Tritrichomonadida</taxon>
        <taxon>Tritrichomonadidae</taxon>
        <taxon>Tritrichomonas</taxon>
    </lineage>
</organism>
<protein>
    <submittedName>
        <fullName evidence="3">Uncharacterized protein</fullName>
    </submittedName>
</protein>
<dbReference type="GeneID" id="94836583"/>
<feature type="transmembrane region" description="Helical" evidence="2">
    <location>
        <begin position="12"/>
        <end position="38"/>
    </location>
</feature>
<evidence type="ECO:0000313" key="4">
    <source>
        <dbReference type="Proteomes" id="UP000179807"/>
    </source>
</evidence>
<evidence type="ECO:0000256" key="1">
    <source>
        <dbReference type="SAM" id="MobiDB-lite"/>
    </source>
</evidence>
<keyword evidence="2" id="KW-0472">Membrane</keyword>
<feature type="compositionally biased region" description="Polar residues" evidence="1">
    <location>
        <begin position="522"/>
        <end position="539"/>
    </location>
</feature>
<dbReference type="VEuPathDB" id="TrichDB:TRFO_21300"/>
<evidence type="ECO:0000256" key="2">
    <source>
        <dbReference type="SAM" id="Phobius"/>
    </source>
</evidence>
<dbReference type="AlphaFoldDB" id="A0A1J4KJ38"/>
<feature type="compositionally biased region" description="Low complexity" evidence="1">
    <location>
        <begin position="502"/>
        <end position="513"/>
    </location>
</feature>
<gene>
    <name evidence="3" type="ORF">TRFO_21300</name>
</gene>
<feature type="transmembrane region" description="Helical" evidence="2">
    <location>
        <begin position="123"/>
        <end position="142"/>
    </location>
</feature>
<evidence type="ECO:0000313" key="3">
    <source>
        <dbReference type="EMBL" id="OHT09686.1"/>
    </source>
</evidence>
<reference evidence="3" key="1">
    <citation type="submission" date="2016-10" db="EMBL/GenBank/DDBJ databases">
        <authorList>
            <person name="Benchimol M."/>
            <person name="Almeida L.G."/>
            <person name="Vasconcelos A.T."/>
            <person name="Perreira-Neves A."/>
            <person name="Rosa I.A."/>
            <person name="Tasca T."/>
            <person name="Bogo M.R."/>
            <person name="de Souza W."/>
        </authorList>
    </citation>
    <scope>NUCLEOTIDE SEQUENCE [LARGE SCALE GENOMIC DNA]</scope>
    <source>
        <strain evidence="3">K</strain>
    </source>
</reference>
<feature type="transmembrane region" description="Helical" evidence="2">
    <location>
        <begin position="82"/>
        <end position="103"/>
    </location>
</feature>
<sequence length="545" mass="58926">MKFGDRLKKQKMIKVSLIIFSFFAILSLFVSILLLLFGNYNVNARSIFENLVIFSIASIFVILLLLAFQWYSTQFPTQSSLLYNQVKVGSISGAVFIISVVWLNWNNVKFLIHTKSESVAETLAFLCMLSFMVGITLILISTDNKKQIGGHKEKIPNHLPFFGIKSSGNIHKQVSMVIEQELENQNQSENFNRTPLEETKIRPYQYLPPTITSYGAKTLSFVAIDPSKVPSGNKYGSISDAQNKKEEDSQSDYKNNSHPFSRRSQENNESKFLAEIQEGSKELCKRMKEHDKKKRINSEQIKAYKAYMKREEEKRIEKEKAEKAAAAAAPAQNNLFSLSSGNQAKPGTGTGVGGTGGAINFSFGNPTTAAGTSNTNANTNTGTASNAAPSANAATPLFSTLGGTTNTNATTNSSMNQNTNSTMNQTTNSSMNQTTNSSMNQTTNSAMNQTTNPLTNATGNVTTNANATGNNIFAGGTTTFGSNSSSFMSGTSNPNNMFGSGFGSNSSNPPTGGFSFGGAGTKQPNSQTNAFNMQKSVSNPFAVKT</sequence>
<dbReference type="Proteomes" id="UP000179807">
    <property type="component" value="Unassembled WGS sequence"/>
</dbReference>
<feature type="region of interest" description="Disordered" evidence="1">
    <location>
        <begin position="425"/>
        <end position="444"/>
    </location>
</feature>
<keyword evidence="2" id="KW-0812">Transmembrane</keyword>
<dbReference type="EMBL" id="MLAK01000632">
    <property type="protein sequence ID" value="OHT09686.1"/>
    <property type="molecule type" value="Genomic_DNA"/>
</dbReference>
<feature type="region of interest" description="Disordered" evidence="1">
    <location>
        <begin position="370"/>
        <end position="390"/>
    </location>
</feature>
<keyword evidence="2" id="KW-1133">Transmembrane helix</keyword>